<protein>
    <submittedName>
        <fullName evidence="1">Uncharacterized protein</fullName>
    </submittedName>
</protein>
<accession>A0A1G7YKD3</accession>
<dbReference type="Proteomes" id="UP000198967">
    <property type="component" value="Unassembled WGS sequence"/>
</dbReference>
<reference evidence="1 2" key="1">
    <citation type="submission" date="2016-10" db="EMBL/GenBank/DDBJ databases">
        <authorList>
            <person name="de Groot N.N."/>
        </authorList>
    </citation>
    <scope>NUCLEOTIDE SEQUENCE [LARGE SCALE GENOMIC DNA]</scope>
    <source>
        <strain evidence="1 2">CGMCC 4.3143</strain>
    </source>
</reference>
<dbReference type="STRING" id="366584.SAMN05216377_11784"/>
<keyword evidence="2" id="KW-1185">Reference proteome</keyword>
<sequence length="193" mass="21403">MRKVAVENKAVTPDRVGYTEREWEIMSPSARAHALGMTGPFNSEQFAQIHDGLVSPNQDISTAEREVIDRHAAKVNKLTDDYHHAYDDYRRAEAGVVAAIREESRLRQAFEWRMNSDVYAPPTVDDLNEVKAAAAAVRAARKRLDESGETLGVAQVAMNTAKAAAYRARVVVRAEENRKVSDAILRDRGIAVG</sequence>
<dbReference type="EMBL" id="FNBE01000017">
    <property type="protein sequence ID" value="SDG97008.1"/>
    <property type="molecule type" value="Genomic_DNA"/>
</dbReference>
<dbReference type="AlphaFoldDB" id="A0A1G7YKD3"/>
<gene>
    <name evidence="1" type="ORF">SAMN05216377_11784</name>
</gene>
<evidence type="ECO:0000313" key="2">
    <source>
        <dbReference type="Proteomes" id="UP000198967"/>
    </source>
</evidence>
<evidence type="ECO:0000313" key="1">
    <source>
        <dbReference type="EMBL" id="SDG97008.1"/>
    </source>
</evidence>
<organism evidence="1 2">
    <name type="scientific">Pseudonocardia oroxyli</name>
    <dbReference type="NCBI Taxonomy" id="366584"/>
    <lineage>
        <taxon>Bacteria</taxon>
        <taxon>Bacillati</taxon>
        <taxon>Actinomycetota</taxon>
        <taxon>Actinomycetes</taxon>
        <taxon>Pseudonocardiales</taxon>
        <taxon>Pseudonocardiaceae</taxon>
        <taxon>Pseudonocardia</taxon>
    </lineage>
</organism>
<proteinExistence type="predicted"/>
<name>A0A1G7YKD3_PSEOR</name>